<comment type="caution">
    <text evidence="1">The sequence shown here is derived from an EMBL/GenBank/DDBJ whole genome shotgun (WGS) entry which is preliminary data.</text>
</comment>
<gene>
    <name evidence="1" type="ORF">E7Z59_12800</name>
</gene>
<dbReference type="OrthoDB" id="1442602at2"/>
<organism evidence="1 2">
    <name type="scientific">Robertkochia marina</name>
    <dbReference type="NCBI Taxonomy" id="1227945"/>
    <lineage>
        <taxon>Bacteria</taxon>
        <taxon>Pseudomonadati</taxon>
        <taxon>Bacteroidota</taxon>
        <taxon>Flavobacteriia</taxon>
        <taxon>Flavobacteriales</taxon>
        <taxon>Flavobacteriaceae</taxon>
        <taxon>Robertkochia</taxon>
    </lineage>
</organism>
<evidence type="ECO:0000313" key="2">
    <source>
        <dbReference type="Proteomes" id="UP000305939"/>
    </source>
</evidence>
<accession>A0A4S3LYH8</accession>
<sequence>MIIDSNESTTLITQESISLPTFRERLTEAYSKFKNDNIIVNLLAFTGISAGDLMELHELAMDHLNSGKSFVIVNDSVNYDEVNNDLVVVPTVKEAYDLIEMDEIARDLDA</sequence>
<dbReference type="EMBL" id="SSMC01000003">
    <property type="protein sequence ID" value="THD66658.1"/>
    <property type="molecule type" value="Genomic_DNA"/>
</dbReference>
<protein>
    <submittedName>
        <fullName evidence="1">Ribonuclease Z</fullName>
    </submittedName>
</protein>
<dbReference type="RefSeq" id="WP_136336729.1">
    <property type="nucleotide sequence ID" value="NZ_QXMP01000003.1"/>
</dbReference>
<evidence type="ECO:0000313" key="1">
    <source>
        <dbReference type="EMBL" id="THD66658.1"/>
    </source>
</evidence>
<dbReference type="Proteomes" id="UP000305939">
    <property type="component" value="Unassembled WGS sequence"/>
</dbReference>
<dbReference type="AlphaFoldDB" id="A0A4S3LYH8"/>
<name>A0A4S3LYH8_9FLAO</name>
<proteinExistence type="predicted"/>
<keyword evidence="2" id="KW-1185">Reference proteome</keyword>
<reference evidence="1 2" key="1">
    <citation type="submission" date="2019-04" db="EMBL/GenBank/DDBJ databases">
        <title>Draft genome sequence of Robertkochia marina CC-AMO-30D.</title>
        <authorList>
            <person name="Hameed A."/>
            <person name="Lin S.-Y."/>
            <person name="Shahina M."/>
            <person name="Lai W.-A."/>
            <person name="Young C.-C."/>
        </authorList>
    </citation>
    <scope>NUCLEOTIDE SEQUENCE [LARGE SCALE GENOMIC DNA]</scope>
    <source>
        <strain evidence="1 2">CC-AMO-30D</strain>
    </source>
</reference>